<organism evidence="2 3">
    <name type="scientific">Mycolicibacterium llatzerense</name>
    <dbReference type="NCBI Taxonomy" id="280871"/>
    <lineage>
        <taxon>Bacteria</taxon>
        <taxon>Bacillati</taxon>
        <taxon>Actinomycetota</taxon>
        <taxon>Actinomycetes</taxon>
        <taxon>Mycobacteriales</taxon>
        <taxon>Mycobacteriaceae</taxon>
        <taxon>Mycolicibacterium</taxon>
    </lineage>
</organism>
<dbReference type="AlphaFoldDB" id="A0A0D1IWC4"/>
<reference evidence="2 3" key="1">
    <citation type="submission" date="2015-01" db="EMBL/GenBank/DDBJ databases">
        <title>Genome sequence of Mycobacterium llatzerense and Mycobacterium immunogenum recovered from brain abscess.</title>
        <authorList>
            <person name="Greninger A.L."/>
            <person name="Langelier C."/>
            <person name="Cunningham G."/>
            <person name="Chiu C.Y."/>
            <person name="Miller S."/>
        </authorList>
    </citation>
    <scope>NUCLEOTIDE SEQUENCE [LARGE SCALE GENOMIC DNA]</scope>
    <source>
        <strain evidence="2 3">CLUC14</strain>
    </source>
</reference>
<evidence type="ECO:0000256" key="1">
    <source>
        <dbReference type="SAM" id="MobiDB-lite"/>
    </source>
</evidence>
<evidence type="ECO:0000313" key="3">
    <source>
        <dbReference type="Proteomes" id="UP000032221"/>
    </source>
</evidence>
<sequence length="130" mass="14893">MSKQSAAKQARRKKRQTTRNANWLPDEVHAEVEAVGRIAGEILPRGWVFDSDYSNDEYLIWYYPPSGFESTEDDPRELVTRIWVSDPDQPQLILVGTEEDGAIYSFTVEQLMANLDVIEAYRVGDPVPQF</sequence>
<dbReference type="STRING" id="280871.TL10_28725"/>
<protein>
    <submittedName>
        <fullName evidence="2">Uncharacterized protein</fullName>
    </submittedName>
</protein>
<gene>
    <name evidence="2" type="ORF">TL10_28725</name>
</gene>
<dbReference type="RefSeq" id="WP_043988342.1">
    <property type="nucleotide sequence ID" value="NZ_JXST01000073.1"/>
</dbReference>
<comment type="caution">
    <text evidence="2">The sequence shown here is derived from an EMBL/GenBank/DDBJ whole genome shotgun (WGS) entry which is preliminary data.</text>
</comment>
<dbReference type="Proteomes" id="UP000032221">
    <property type="component" value="Unassembled WGS sequence"/>
</dbReference>
<proteinExistence type="predicted"/>
<accession>A0A0D1IWC4</accession>
<evidence type="ECO:0000313" key="2">
    <source>
        <dbReference type="EMBL" id="KIU13653.1"/>
    </source>
</evidence>
<keyword evidence="3" id="KW-1185">Reference proteome</keyword>
<dbReference type="OrthoDB" id="4729167at2"/>
<dbReference type="EMBL" id="JXST01000073">
    <property type="protein sequence ID" value="KIU13653.1"/>
    <property type="molecule type" value="Genomic_DNA"/>
</dbReference>
<feature type="region of interest" description="Disordered" evidence="1">
    <location>
        <begin position="1"/>
        <end position="22"/>
    </location>
</feature>
<name>A0A0D1IWC4_9MYCO</name>
<dbReference type="PATRIC" id="fig|280871.6.peg.5959"/>